<dbReference type="EMBL" id="SRRZ01000010">
    <property type="protein sequence ID" value="NQE33129.1"/>
    <property type="molecule type" value="Genomic_DNA"/>
</dbReference>
<keyword evidence="2 4" id="KW-0012">Acyltransferase</keyword>
<keyword evidence="5" id="KW-1185">Reference proteome</keyword>
<dbReference type="PANTHER" id="PTHR43877">
    <property type="entry name" value="AMINOALKYLPHOSPHONATE N-ACETYLTRANSFERASE-RELATED-RELATED"/>
    <property type="match status" value="1"/>
</dbReference>
<dbReference type="SUPFAM" id="SSF55729">
    <property type="entry name" value="Acyl-CoA N-acyltransferases (Nat)"/>
    <property type="match status" value="1"/>
</dbReference>
<dbReference type="EC" id="2.3.1.-" evidence="4"/>
<sequence length="144" mass="16639">MPQVDIHPVKNQQELEEMFYQRWLVLRSPLGMEIGSERDSHEDDALHLIAMCDRKIIASARLRELSPKLGSISYVAVLPEFQNQGIGTKLIKNLIAKAQQKNLNTLRLMSRINAIKFHQKLGFSEQENPFEYLGIPHIFMQLEI</sequence>
<dbReference type="PROSITE" id="PS51186">
    <property type="entry name" value="GNAT"/>
    <property type="match status" value="1"/>
</dbReference>
<organism evidence="4 5">
    <name type="scientific">Microcoleus asticus IPMA8</name>
    <dbReference type="NCBI Taxonomy" id="2563858"/>
    <lineage>
        <taxon>Bacteria</taxon>
        <taxon>Bacillati</taxon>
        <taxon>Cyanobacteriota</taxon>
        <taxon>Cyanophyceae</taxon>
        <taxon>Oscillatoriophycideae</taxon>
        <taxon>Oscillatoriales</taxon>
        <taxon>Microcoleaceae</taxon>
        <taxon>Microcoleus</taxon>
        <taxon>Microcoleus asticus</taxon>
    </lineage>
</organism>
<feature type="domain" description="N-acetyltransferase" evidence="3">
    <location>
        <begin position="4"/>
        <end position="144"/>
    </location>
</feature>
<dbReference type="RefSeq" id="WP_172185817.1">
    <property type="nucleotide sequence ID" value="NZ_CAWPPK010000002.1"/>
</dbReference>
<evidence type="ECO:0000313" key="4">
    <source>
        <dbReference type="EMBL" id="NQE33129.1"/>
    </source>
</evidence>
<keyword evidence="1 4" id="KW-0808">Transferase</keyword>
<comment type="caution">
    <text evidence="4">The sequence shown here is derived from an EMBL/GenBank/DDBJ whole genome shotgun (WGS) entry which is preliminary data.</text>
</comment>
<proteinExistence type="predicted"/>
<accession>A0ABX2CRU2</accession>
<reference evidence="4 5" key="1">
    <citation type="journal article" date="2020" name="Sci. Rep.">
        <title>A novel cyanobacterial geosmin producer, revising GeoA distribution and dispersion patterns in Bacteria.</title>
        <authorList>
            <person name="Churro C."/>
            <person name="Semedo-Aguiar A.P."/>
            <person name="Silva A.D."/>
            <person name="Pereira-Leal J.B."/>
            <person name="Leite R.B."/>
        </authorList>
    </citation>
    <scope>NUCLEOTIDE SEQUENCE [LARGE SCALE GENOMIC DNA]</scope>
    <source>
        <strain evidence="4 5">IPMA8</strain>
    </source>
</reference>
<dbReference type="Pfam" id="PF00583">
    <property type="entry name" value="Acetyltransf_1"/>
    <property type="match status" value="1"/>
</dbReference>
<dbReference type="InterPro" id="IPR050832">
    <property type="entry name" value="Bact_Acetyltransf"/>
</dbReference>
<evidence type="ECO:0000313" key="5">
    <source>
        <dbReference type="Proteomes" id="UP000702425"/>
    </source>
</evidence>
<dbReference type="Proteomes" id="UP000702425">
    <property type="component" value="Unassembled WGS sequence"/>
</dbReference>
<evidence type="ECO:0000256" key="1">
    <source>
        <dbReference type="ARBA" id="ARBA00022679"/>
    </source>
</evidence>
<gene>
    <name evidence="4" type="ORF">E5S67_00846</name>
</gene>
<name>A0ABX2CRU2_9CYAN</name>
<dbReference type="Gene3D" id="3.40.630.30">
    <property type="match status" value="1"/>
</dbReference>
<dbReference type="InterPro" id="IPR000182">
    <property type="entry name" value="GNAT_dom"/>
</dbReference>
<dbReference type="GO" id="GO:0016746">
    <property type="term" value="F:acyltransferase activity"/>
    <property type="evidence" value="ECO:0007669"/>
    <property type="project" value="UniProtKB-KW"/>
</dbReference>
<protein>
    <submittedName>
        <fullName evidence="4">Acetyltransferase</fullName>
        <ecNumber evidence="4">2.3.1.-</ecNumber>
    </submittedName>
</protein>
<evidence type="ECO:0000259" key="3">
    <source>
        <dbReference type="PROSITE" id="PS51186"/>
    </source>
</evidence>
<evidence type="ECO:0000256" key="2">
    <source>
        <dbReference type="ARBA" id="ARBA00023315"/>
    </source>
</evidence>
<dbReference type="InterPro" id="IPR016181">
    <property type="entry name" value="Acyl_CoA_acyltransferase"/>
</dbReference>
<dbReference type="CDD" id="cd04301">
    <property type="entry name" value="NAT_SF"/>
    <property type="match status" value="1"/>
</dbReference>